<reference evidence="1 2" key="1">
    <citation type="journal article" date="2023" name="Science">
        <title>Complex scaffold remodeling in plant triterpene biosynthesis.</title>
        <authorList>
            <person name="De La Pena R."/>
            <person name="Hodgson H."/>
            <person name="Liu J.C."/>
            <person name="Stephenson M.J."/>
            <person name="Martin A.C."/>
            <person name="Owen C."/>
            <person name="Harkess A."/>
            <person name="Leebens-Mack J."/>
            <person name="Jimenez L.E."/>
            <person name="Osbourn A."/>
            <person name="Sattely E.S."/>
        </authorList>
    </citation>
    <scope>NUCLEOTIDE SEQUENCE [LARGE SCALE GENOMIC DNA]</scope>
    <source>
        <strain evidence="2">cv. JPN11</strain>
        <tissue evidence="1">Leaf</tissue>
    </source>
</reference>
<dbReference type="Proteomes" id="UP001164539">
    <property type="component" value="Chromosome 12"/>
</dbReference>
<gene>
    <name evidence="1" type="ORF">OWV82_022342</name>
</gene>
<comment type="caution">
    <text evidence="1">The sequence shown here is derived from an EMBL/GenBank/DDBJ whole genome shotgun (WGS) entry which is preliminary data.</text>
</comment>
<sequence>MEDMKKRKMEEIANNGQEQSNMSSSPSQEHLRSLLDPLSKSQLVDLLSRLGCQYPSIAEEIKSVASADPVHRKLFVRGLAWNTTSETLCAAFRVHGEIEEGAVIYDKTTGKSRGYGFITFKHMESTQSALRAPSKLIDGRMAVCNLACEGLSGVSATPDLSQRKLYIGGLSPDVTTEMLLNFFGRHGEIEEGSVAYDKDTNESRGFGFVTFKTVEASKKAIDDPQKILGGRTIIVKLADTHKGKLAQTQLPAAVVPLPLPLAAGYLQPGKPQANTPPVNYSYPQNLPSYPPSYTSPPAAPAPYPTQPPISYPPVPIKKEPIGPIGHHHPHPTTPVGMGGFPYFVGKQ</sequence>
<evidence type="ECO:0000313" key="1">
    <source>
        <dbReference type="EMBL" id="KAJ4705585.1"/>
    </source>
</evidence>
<keyword evidence="2" id="KW-1185">Reference proteome</keyword>
<name>A0ACC1X5W8_MELAZ</name>
<dbReference type="EMBL" id="CM051405">
    <property type="protein sequence ID" value="KAJ4705585.1"/>
    <property type="molecule type" value="Genomic_DNA"/>
</dbReference>
<evidence type="ECO:0000313" key="2">
    <source>
        <dbReference type="Proteomes" id="UP001164539"/>
    </source>
</evidence>
<protein>
    <submittedName>
        <fullName evidence="1">UBP1-associated protein 2C-like</fullName>
    </submittedName>
</protein>
<accession>A0ACC1X5W8</accession>
<organism evidence="1 2">
    <name type="scientific">Melia azedarach</name>
    <name type="common">Chinaberry tree</name>
    <dbReference type="NCBI Taxonomy" id="155640"/>
    <lineage>
        <taxon>Eukaryota</taxon>
        <taxon>Viridiplantae</taxon>
        <taxon>Streptophyta</taxon>
        <taxon>Embryophyta</taxon>
        <taxon>Tracheophyta</taxon>
        <taxon>Spermatophyta</taxon>
        <taxon>Magnoliopsida</taxon>
        <taxon>eudicotyledons</taxon>
        <taxon>Gunneridae</taxon>
        <taxon>Pentapetalae</taxon>
        <taxon>rosids</taxon>
        <taxon>malvids</taxon>
        <taxon>Sapindales</taxon>
        <taxon>Meliaceae</taxon>
        <taxon>Melia</taxon>
    </lineage>
</organism>
<proteinExistence type="predicted"/>